<dbReference type="Gene3D" id="3.60.10.10">
    <property type="entry name" value="Endonuclease/exonuclease/phosphatase"/>
    <property type="match status" value="1"/>
</dbReference>
<sequence>MLLRVASYNVRAMRDDVVALGQVMTALRADVLCVQEAPRFLCWRRKRRNLAASGGLRVAAGLRVGGVAVLAGPGVRVLHGEGRRLRFFFGLEQRAIAVAVVESGGVRVAVGSIHLDLNEGARLYHAREAVQILYDVAGRFDALPVLAGDINEKSDRPSWRYIAGKLPDCYPLAPRGDGLTFPARGPHLRIDAIFAVAGLRVVSCGGAEADPALLAAASDHRPVLAELAVAGRSTHEE</sequence>
<organism evidence="2 3">
    <name type="scientific">Planobispora takensis</name>
    <dbReference type="NCBI Taxonomy" id="1367882"/>
    <lineage>
        <taxon>Bacteria</taxon>
        <taxon>Bacillati</taxon>
        <taxon>Actinomycetota</taxon>
        <taxon>Actinomycetes</taxon>
        <taxon>Streptosporangiales</taxon>
        <taxon>Streptosporangiaceae</taxon>
        <taxon>Planobispora</taxon>
    </lineage>
</organism>
<dbReference type="InterPro" id="IPR036691">
    <property type="entry name" value="Endo/exonu/phosph_ase_sf"/>
</dbReference>
<dbReference type="EMBL" id="BOOK01000029">
    <property type="protein sequence ID" value="GII01965.1"/>
    <property type="molecule type" value="Genomic_DNA"/>
</dbReference>
<comment type="caution">
    <text evidence="2">The sequence shown here is derived from an EMBL/GenBank/DDBJ whole genome shotgun (WGS) entry which is preliminary data.</text>
</comment>
<keyword evidence="3" id="KW-1185">Reference proteome</keyword>
<evidence type="ECO:0000313" key="3">
    <source>
        <dbReference type="Proteomes" id="UP000634476"/>
    </source>
</evidence>
<gene>
    <name evidence="2" type="ORF">Pta02_39730</name>
</gene>
<accession>A0A8J3T0Y5</accession>
<dbReference type="SUPFAM" id="SSF56219">
    <property type="entry name" value="DNase I-like"/>
    <property type="match status" value="1"/>
</dbReference>
<dbReference type="RefSeq" id="WP_203876313.1">
    <property type="nucleotide sequence ID" value="NZ_BOOK01000029.1"/>
</dbReference>
<dbReference type="InterPro" id="IPR005135">
    <property type="entry name" value="Endo/exonuclease/phosphatase"/>
</dbReference>
<proteinExistence type="predicted"/>
<dbReference type="AlphaFoldDB" id="A0A8J3T0Y5"/>
<dbReference type="GO" id="GO:0003824">
    <property type="term" value="F:catalytic activity"/>
    <property type="evidence" value="ECO:0007669"/>
    <property type="project" value="InterPro"/>
</dbReference>
<evidence type="ECO:0000313" key="2">
    <source>
        <dbReference type="EMBL" id="GII01965.1"/>
    </source>
</evidence>
<feature type="domain" description="Endonuclease/exonuclease/phosphatase" evidence="1">
    <location>
        <begin position="6"/>
        <end position="220"/>
    </location>
</feature>
<name>A0A8J3T0Y5_9ACTN</name>
<reference evidence="2" key="1">
    <citation type="submission" date="2021-01" db="EMBL/GenBank/DDBJ databases">
        <title>Whole genome shotgun sequence of Planobispora takensis NBRC 109077.</title>
        <authorList>
            <person name="Komaki H."/>
            <person name="Tamura T."/>
        </authorList>
    </citation>
    <scope>NUCLEOTIDE SEQUENCE</scope>
    <source>
        <strain evidence="2">NBRC 109077</strain>
    </source>
</reference>
<protein>
    <recommendedName>
        <fullName evidence="1">Endonuclease/exonuclease/phosphatase domain-containing protein</fullName>
    </recommendedName>
</protein>
<dbReference type="Pfam" id="PF03372">
    <property type="entry name" value="Exo_endo_phos"/>
    <property type="match status" value="1"/>
</dbReference>
<dbReference type="Proteomes" id="UP000634476">
    <property type="component" value="Unassembled WGS sequence"/>
</dbReference>
<evidence type="ECO:0000259" key="1">
    <source>
        <dbReference type="Pfam" id="PF03372"/>
    </source>
</evidence>